<gene>
    <name evidence="2" type="ORF">ENJ74_02235</name>
</gene>
<evidence type="ECO:0000313" key="2">
    <source>
        <dbReference type="EMBL" id="HFC03668.1"/>
    </source>
</evidence>
<dbReference type="GO" id="GO:0008808">
    <property type="term" value="F:cardiolipin synthase activity"/>
    <property type="evidence" value="ECO:0007669"/>
    <property type="project" value="TreeGrafter"/>
</dbReference>
<dbReference type="PANTHER" id="PTHR21248">
    <property type="entry name" value="CARDIOLIPIN SYNTHASE"/>
    <property type="match status" value="1"/>
</dbReference>
<name>A0A7V2SIV3_9BACT</name>
<organism evidence="2">
    <name type="scientific">Nitratifractor salsuginis</name>
    <dbReference type="NCBI Taxonomy" id="269261"/>
    <lineage>
        <taxon>Bacteria</taxon>
        <taxon>Pseudomonadati</taxon>
        <taxon>Campylobacterota</taxon>
        <taxon>Epsilonproteobacteria</taxon>
        <taxon>Campylobacterales</taxon>
        <taxon>Sulfurovaceae</taxon>
        <taxon>Nitratifractor</taxon>
    </lineage>
</organism>
<dbReference type="SUPFAM" id="SSF56024">
    <property type="entry name" value="Phospholipase D/nuclease"/>
    <property type="match status" value="1"/>
</dbReference>
<dbReference type="PROSITE" id="PS50035">
    <property type="entry name" value="PLD"/>
    <property type="match status" value="1"/>
</dbReference>
<dbReference type="GO" id="GO:0016020">
    <property type="term" value="C:membrane"/>
    <property type="evidence" value="ECO:0007669"/>
    <property type="project" value="TreeGrafter"/>
</dbReference>
<sequence>LSFVEDWFWATSRKLESLRWDPVAAGDSSAQVISTGPADRLDTAELMFLHAIHHARERLWIASPYFVPDDAVVYALQLAGLRGVDVRILIPDESDSLPVWLAAFSYFEDAGRTGVRFYRYQKGFLHEKVMLIDDVLATVGTANFDNRSFRLNFEITAIVEDRRFTAEVERMFLEDFAVSYEIDPGILQRKPWWFRVGVRLARLSAPVL</sequence>
<accession>A0A7V2SIV3</accession>
<feature type="domain" description="PLD phosphodiesterase" evidence="1">
    <location>
        <begin position="121"/>
        <end position="148"/>
    </location>
</feature>
<dbReference type="Pfam" id="PF13091">
    <property type="entry name" value="PLDc_2"/>
    <property type="match status" value="1"/>
</dbReference>
<dbReference type="SMART" id="SM00155">
    <property type="entry name" value="PLDc"/>
    <property type="match status" value="1"/>
</dbReference>
<dbReference type="InterPro" id="IPR001736">
    <property type="entry name" value="PLipase_D/transphosphatidylase"/>
</dbReference>
<dbReference type="GO" id="GO:0032049">
    <property type="term" value="P:cardiolipin biosynthetic process"/>
    <property type="evidence" value="ECO:0007669"/>
    <property type="project" value="UniProtKB-ARBA"/>
</dbReference>
<dbReference type="PANTHER" id="PTHR21248:SF22">
    <property type="entry name" value="PHOSPHOLIPASE D"/>
    <property type="match status" value="1"/>
</dbReference>
<proteinExistence type="predicted"/>
<dbReference type="AlphaFoldDB" id="A0A7V2SIV3"/>
<dbReference type="Gene3D" id="3.30.870.10">
    <property type="entry name" value="Endonuclease Chain A"/>
    <property type="match status" value="2"/>
</dbReference>
<reference evidence="2" key="1">
    <citation type="journal article" date="2020" name="mSystems">
        <title>Genome- and Community-Level Interaction Insights into Carbon Utilization and Element Cycling Functions of Hydrothermarchaeota in Hydrothermal Sediment.</title>
        <authorList>
            <person name="Zhou Z."/>
            <person name="Liu Y."/>
            <person name="Xu W."/>
            <person name="Pan J."/>
            <person name="Luo Z.H."/>
            <person name="Li M."/>
        </authorList>
    </citation>
    <scope>NUCLEOTIDE SEQUENCE [LARGE SCALE GENOMIC DNA]</scope>
    <source>
        <strain evidence="2">HyVt-513</strain>
    </source>
</reference>
<feature type="non-terminal residue" evidence="2">
    <location>
        <position position="1"/>
    </location>
</feature>
<evidence type="ECO:0000259" key="1">
    <source>
        <dbReference type="PROSITE" id="PS50035"/>
    </source>
</evidence>
<protein>
    <submittedName>
        <fullName evidence="2">Cardiolipin synthase</fullName>
    </submittedName>
</protein>
<dbReference type="Proteomes" id="UP000885722">
    <property type="component" value="Unassembled WGS sequence"/>
</dbReference>
<comment type="caution">
    <text evidence="2">The sequence shown here is derived from an EMBL/GenBank/DDBJ whole genome shotgun (WGS) entry which is preliminary data.</text>
</comment>
<dbReference type="InterPro" id="IPR025202">
    <property type="entry name" value="PLD-like_dom"/>
</dbReference>
<dbReference type="EMBL" id="DRNO01000149">
    <property type="protein sequence ID" value="HFC03668.1"/>
    <property type="molecule type" value="Genomic_DNA"/>
</dbReference>